<dbReference type="SUPFAM" id="SSF48350">
    <property type="entry name" value="GTPase activation domain, GAP"/>
    <property type="match status" value="1"/>
</dbReference>
<dbReference type="Gene3D" id="1.10.555.10">
    <property type="entry name" value="Rho GTPase activation protein"/>
    <property type="match status" value="1"/>
</dbReference>
<evidence type="ECO:0000256" key="2">
    <source>
        <dbReference type="SAM" id="MobiDB-lite"/>
    </source>
</evidence>
<dbReference type="GO" id="GO:0005737">
    <property type="term" value="C:cytoplasm"/>
    <property type="evidence" value="ECO:0007669"/>
    <property type="project" value="TreeGrafter"/>
</dbReference>
<dbReference type="GO" id="GO:0007165">
    <property type="term" value="P:signal transduction"/>
    <property type="evidence" value="ECO:0007669"/>
    <property type="project" value="InterPro"/>
</dbReference>
<sequence>MHFRLWLILFSWTREIGLVIGTSFNAITYSATSTLAQEGKNYLDSLNDKTKISEHGRCWKNAITELQVGCKFLSQETQKNLALKLTDCFLQMSGHEPLNCDVLKNKCPQKLSDRAFNTYTEFYTHTHSICYFLQSQVWQEEAEKTVNKLSSTSLRVSQQLLEAERNQETLLNHQKESLFLQHDLMKNSKGIASLLQSSQQNIDSAIRDFHSSTKEQKQLLIDLFENLSSFKSWAINETSCAMDVTAKSENLLLAEKLRNEDPEQFFTLVRMHLSFVLDLNTDDCDGNTEKKCKINKWNLPFTKKQKPGSKTCFEGTVLNVEFIDQMKPIIEFLRKEENICQEGIFRRSGRVTRQQELKMLLHQGVILNFNDSQFSVHECATVLKNILSELPESVLTDAHYPAYCQIAEFCNGKSSGHNERLLRAIQLLILLLPSENRMFFKEIIELLHLAFTHESKNRMSADNLATLFTPHLLCPRKLSPEALHTNSQVMSRVVAFMIETGSELFHIPPTVATDVRAYWNKKEKRKNSPLKQLDESICDGTAANTVFTFVDREKTAEENRTNPTETALAQLYAYIQALPESSKKRKLIKQFNKENGYGTPLRTLSSKKRMRTLNLGDSIKKHLSGFSKTTKRNMKQGVFDGEDEEIASPDANFSQKKCQSSEESKSQNESEINKKKALRDKNSVTDEKNYKTQQFSTEQNNSKTNRYGANLALENLDSIDDPSKDSSSDSASRNQSLQELTTKGKSKRCSSSPIEEVSASKASHLTSDKDIPLVRHMKIQNKQGLVNNSNLKAGDVIDVINESDKSQNLNDKNMRLSTHSSEDIPNKLFVSPEEPPLPDRMRRGSLIGINKLQIQKYNVGHSVRATNNDVFLSPPNNTNRLTISHDSKSFMMTSTPAPNSGCLLTPIVDRNNSMSPITKSARRMPKAMQETMMTPRSRKPVISLSGTDLCNLVNSSLDEIEDSDSFGLNAGTLNSGGKKLIMEDSGEGVNDSLSSPFRNYLFTRSVLTASPVDLSFSSRTDDFLSLSEKNSSQEIGDYKSLPEMLNGGELSESLLFCLDGNEPAIETRVPNGAYKVGNCSCSSYSECDDNVRQVYETAL</sequence>
<feature type="compositionally biased region" description="Polar residues" evidence="2">
    <location>
        <begin position="691"/>
        <end position="704"/>
    </location>
</feature>
<evidence type="ECO:0000256" key="3">
    <source>
        <dbReference type="SAM" id="SignalP"/>
    </source>
</evidence>
<dbReference type="Proteomes" id="UP001372834">
    <property type="component" value="Unassembled WGS sequence"/>
</dbReference>
<feature type="signal peptide" evidence="3">
    <location>
        <begin position="1"/>
        <end position="21"/>
    </location>
</feature>
<keyword evidence="3" id="KW-0732">Signal</keyword>
<dbReference type="InterPro" id="IPR008936">
    <property type="entry name" value="Rho_GTPase_activation_prot"/>
</dbReference>
<dbReference type="SMART" id="SM00324">
    <property type="entry name" value="RhoGAP"/>
    <property type="match status" value="1"/>
</dbReference>
<dbReference type="GO" id="GO:0051056">
    <property type="term" value="P:regulation of small GTPase mediated signal transduction"/>
    <property type="evidence" value="ECO:0007669"/>
    <property type="project" value="TreeGrafter"/>
</dbReference>
<evidence type="ECO:0000313" key="6">
    <source>
        <dbReference type="Proteomes" id="UP001372834"/>
    </source>
</evidence>
<dbReference type="InterPro" id="IPR000198">
    <property type="entry name" value="RhoGAP_dom"/>
</dbReference>
<dbReference type="AlphaFoldDB" id="A0AAN8Q661"/>
<dbReference type="PROSITE" id="PS50238">
    <property type="entry name" value="RHOGAP"/>
    <property type="match status" value="1"/>
</dbReference>
<keyword evidence="1" id="KW-0343">GTPase activation</keyword>
<name>A0AAN8Q661_POLSC</name>
<evidence type="ECO:0000256" key="1">
    <source>
        <dbReference type="ARBA" id="ARBA00022468"/>
    </source>
</evidence>
<feature type="compositionally biased region" description="Polar residues" evidence="2">
    <location>
        <begin position="737"/>
        <end position="753"/>
    </location>
</feature>
<proteinExistence type="predicted"/>
<feature type="region of interest" description="Disordered" evidence="2">
    <location>
        <begin position="717"/>
        <end position="765"/>
    </location>
</feature>
<comment type="caution">
    <text evidence="5">The sequence shown here is derived from an EMBL/GenBank/DDBJ whole genome shotgun (WGS) entry which is preliminary data.</text>
</comment>
<organism evidence="5 6">
    <name type="scientific">Polyplax serrata</name>
    <name type="common">Common mouse louse</name>
    <dbReference type="NCBI Taxonomy" id="468196"/>
    <lineage>
        <taxon>Eukaryota</taxon>
        <taxon>Metazoa</taxon>
        <taxon>Ecdysozoa</taxon>
        <taxon>Arthropoda</taxon>
        <taxon>Hexapoda</taxon>
        <taxon>Insecta</taxon>
        <taxon>Pterygota</taxon>
        <taxon>Neoptera</taxon>
        <taxon>Paraneoptera</taxon>
        <taxon>Psocodea</taxon>
        <taxon>Troctomorpha</taxon>
        <taxon>Phthiraptera</taxon>
        <taxon>Anoplura</taxon>
        <taxon>Polyplacidae</taxon>
        <taxon>Polyplax</taxon>
    </lineage>
</organism>
<dbReference type="PANTHER" id="PTHR14963">
    <property type="entry name" value="RHO GTPASE ACTIVATING PROTEIN 18,19-RELATED"/>
    <property type="match status" value="1"/>
</dbReference>
<feature type="compositionally biased region" description="Basic and acidic residues" evidence="2">
    <location>
        <begin position="659"/>
        <end position="690"/>
    </location>
</feature>
<protein>
    <recommendedName>
        <fullName evidence="4">Rho-GAP domain-containing protein</fullName>
    </recommendedName>
</protein>
<reference evidence="5 6" key="1">
    <citation type="submission" date="2023-10" db="EMBL/GenBank/DDBJ databases">
        <title>Genomes of two closely related lineages of the louse Polyplax serrata with different host specificities.</title>
        <authorList>
            <person name="Martinu J."/>
            <person name="Tarabai H."/>
            <person name="Stefka J."/>
            <person name="Hypsa V."/>
        </authorList>
    </citation>
    <scope>NUCLEOTIDE SEQUENCE [LARGE SCALE GENOMIC DNA]</scope>
    <source>
        <strain evidence="5">HR10_N</strain>
    </source>
</reference>
<dbReference type="PANTHER" id="PTHR14963:SF7">
    <property type="entry name" value="RHO GTPASE-ACTIVATING PROTEIN 19"/>
    <property type="match status" value="1"/>
</dbReference>
<dbReference type="GO" id="GO:0005096">
    <property type="term" value="F:GTPase activator activity"/>
    <property type="evidence" value="ECO:0007669"/>
    <property type="project" value="UniProtKB-KW"/>
</dbReference>
<feature type="chain" id="PRO_5042814037" description="Rho-GAP domain-containing protein" evidence="3">
    <location>
        <begin position="22"/>
        <end position="1099"/>
    </location>
</feature>
<evidence type="ECO:0000313" key="5">
    <source>
        <dbReference type="EMBL" id="KAK6639268.1"/>
    </source>
</evidence>
<feature type="region of interest" description="Disordered" evidence="2">
    <location>
        <begin position="646"/>
        <end position="704"/>
    </location>
</feature>
<dbReference type="Pfam" id="PF00620">
    <property type="entry name" value="RhoGAP"/>
    <property type="match status" value="1"/>
</dbReference>
<feature type="domain" description="Rho-GAP" evidence="4">
    <location>
        <begin position="316"/>
        <end position="505"/>
    </location>
</feature>
<dbReference type="EMBL" id="JAWJWE010000003">
    <property type="protein sequence ID" value="KAK6639268.1"/>
    <property type="molecule type" value="Genomic_DNA"/>
</dbReference>
<evidence type="ECO:0000259" key="4">
    <source>
        <dbReference type="PROSITE" id="PS50238"/>
    </source>
</evidence>
<accession>A0AAN8Q661</accession>
<gene>
    <name evidence="5" type="ORF">RUM43_007540</name>
</gene>